<dbReference type="SUPFAM" id="SSF53067">
    <property type="entry name" value="Actin-like ATPase domain"/>
    <property type="match status" value="1"/>
</dbReference>
<reference evidence="3 4" key="1">
    <citation type="submission" date="2014-02" db="EMBL/GenBank/DDBJ databases">
        <title>Genome sequence of Brachybacterium phenoliresistens strain W13A50.</title>
        <authorList>
            <person name="Wang X."/>
        </authorList>
    </citation>
    <scope>NUCLEOTIDE SEQUENCE [LARGE SCALE GENOMIC DNA]</scope>
    <source>
        <strain evidence="3 4">W13A50</strain>
    </source>
</reference>
<dbReference type="eggNOG" id="COG1940">
    <property type="taxonomic scope" value="Bacteria"/>
</dbReference>
<dbReference type="STRING" id="396014.BF93_16815"/>
<dbReference type="InterPro" id="IPR000600">
    <property type="entry name" value="ROK"/>
</dbReference>
<dbReference type="Gene3D" id="1.10.10.10">
    <property type="entry name" value="Winged helix-like DNA-binding domain superfamily/Winged helix DNA-binding domain"/>
    <property type="match status" value="1"/>
</dbReference>
<protein>
    <submittedName>
        <fullName evidence="3">Transcriptional regulator</fullName>
    </submittedName>
</protein>
<comment type="caution">
    <text evidence="3">The sequence shown here is derived from an EMBL/GenBank/DDBJ whole genome shotgun (WGS) entry which is preliminary data.</text>
</comment>
<dbReference type="Proteomes" id="UP000023067">
    <property type="component" value="Unassembled WGS sequence"/>
</dbReference>
<dbReference type="PANTHER" id="PTHR18964:SF149">
    <property type="entry name" value="BIFUNCTIONAL UDP-N-ACETYLGLUCOSAMINE 2-EPIMERASE_N-ACETYLMANNOSAMINE KINASE"/>
    <property type="match status" value="1"/>
</dbReference>
<evidence type="ECO:0000313" key="4">
    <source>
        <dbReference type="Proteomes" id="UP000023067"/>
    </source>
</evidence>
<dbReference type="Pfam" id="PF00480">
    <property type="entry name" value="ROK"/>
    <property type="match status" value="1"/>
</dbReference>
<evidence type="ECO:0000256" key="1">
    <source>
        <dbReference type="ARBA" id="ARBA00006479"/>
    </source>
</evidence>
<keyword evidence="4" id="KW-1185">Reference proteome</keyword>
<dbReference type="PATRIC" id="fig|396014.3.peg.1707"/>
<sequence>MDPRTDPTVPPAGAPAAVPCPGAPASALPAAPGSSSAGEVYEHLVRWGPHARTDLARLLGLSGPTLTRLTRELLEAGLLRELPPLPQLKGRPQQPLDVDEDHARFIGIKITAQSVYAAVVTVRGVALEELSTDLSSADPASVVEETVALCAPLVAAHPRVAGVGVGIGAQVGADGAVAASAMLGWYEPFPLRSVLEERLGLPVSVSNDFHALLEGLSWFGVGRRHRSFAVITIGAGVGVGSVVETEVHRGRLHLAGLTGSLPTITRDGCGVPLRDVASTAHVLEAARARGAIAPGQGLDALVDAARAGEEPALEVARDVAHAVAVAGAGLVGVLDPEALILGGEAVDLLRLGTDFPEALRSRLTRAQRDVVVRLLPAEFDDWARGAAVIAVRRFIGGEGA</sequence>
<dbReference type="InterPro" id="IPR036390">
    <property type="entry name" value="WH_DNA-bd_sf"/>
</dbReference>
<dbReference type="AlphaFoldDB" id="Z9JUM7"/>
<dbReference type="InterPro" id="IPR036388">
    <property type="entry name" value="WH-like_DNA-bd_sf"/>
</dbReference>
<accession>Z9JUM7</accession>
<dbReference type="EMBL" id="JDYK01000007">
    <property type="protein sequence ID" value="EWS81467.1"/>
    <property type="molecule type" value="Genomic_DNA"/>
</dbReference>
<dbReference type="HOGENOM" id="CLU_036604_13_4_11"/>
<name>Z9JUM7_9MICO</name>
<evidence type="ECO:0000256" key="2">
    <source>
        <dbReference type="SAM" id="MobiDB-lite"/>
    </source>
</evidence>
<dbReference type="RefSeq" id="WP_084148398.1">
    <property type="nucleotide sequence ID" value="NZ_BAAAOW010000003.1"/>
</dbReference>
<evidence type="ECO:0000313" key="3">
    <source>
        <dbReference type="EMBL" id="EWS81467.1"/>
    </source>
</evidence>
<proteinExistence type="inferred from homology"/>
<dbReference type="OrthoDB" id="3464494at2"/>
<feature type="region of interest" description="Disordered" evidence="2">
    <location>
        <begin position="1"/>
        <end position="34"/>
    </location>
</feature>
<dbReference type="SUPFAM" id="SSF46785">
    <property type="entry name" value="Winged helix' DNA-binding domain"/>
    <property type="match status" value="1"/>
</dbReference>
<dbReference type="Gene3D" id="3.30.420.40">
    <property type="match status" value="2"/>
</dbReference>
<comment type="similarity">
    <text evidence="1">Belongs to the ROK (NagC/XylR) family.</text>
</comment>
<feature type="compositionally biased region" description="Low complexity" evidence="2">
    <location>
        <begin position="14"/>
        <end position="34"/>
    </location>
</feature>
<gene>
    <name evidence="3" type="ORF">BF93_16815</name>
</gene>
<organism evidence="3 4">
    <name type="scientific">Brachybacterium phenoliresistens</name>
    <dbReference type="NCBI Taxonomy" id="396014"/>
    <lineage>
        <taxon>Bacteria</taxon>
        <taxon>Bacillati</taxon>
        <taxon>Actinomycetota</taxon>
        <taxon>Actinomycetes</taxon>
        <taxon>Micrococcales</taxon>
        <taxon>Dermabacteraceae</taxon>
        <taxon>Brachybacterium</taxon>
    </lineage>
</organism>
<dbReference type="PANTHER" id="PTHR18964">
    <property type="entry name" value="ROK (REPRESSOR, ORF, KINASE) FAMILY"/>
    <property type="match status" value="1"/>
</dbReference>
<dbReference type="InterPro" id="IPR043129">
    <property type="entry name" value="ATPase_NBD"/>
</dbReference>